<evidence type="ECO:0000313" key="2">
    <source>
        <dbReference type="EMBL" id="QBC45662.1"/>
    </source>
</evidence>
<gene>
    <name evidence="2" type="ORF">C1H71_07195</name>
</gene>
<accession>A0A7G3GF46</accession>
<dbReference type="InterPro" id="IPR025711">
    <property type="entry name" value="PepSY"/>
</dbReference>
<sequence>MTCSTSPLCIVASAFLVRKIGKGQLSPLKSAACWCSGRLDMAVSRRGKVYCSKQVKPHCNHVPEVVVTSGKKHHKRGKIPISKYLPAIKFRFIVLRFNPLPHSHSREKNMKIINLFAISTLAISSLAMADRYEDYFHCTTAPKTEWIAGSDAHAKIVAMGYKVKEFKETAACYEIEGWDKAGQRVEVAFDPKTLAVVRSELDR</sequence>
<evidence type="ECO:0000313" key="3">
    <source>
        <dbReference type="Proteomes" id="UP000515917"/>
    </source>
</evidence>
<dbReference type="AlphaFoldDB" id="A0A7G3GF46"/>
<evidence type="ECO:0000259" key="1">
    <source>
        <dbReference type="Pfam" id="PF13670"/>
    </source>
</evidence>
<keyword evidence="3" id="KW-1185">Reference proteome</keyword>
<reference evidence="2 3" key="1">
    <citation type="submission" date="2018-01" db="EMBL/GenBank/DDBJ databases">
        <title>Genome sequence of Iodobacter sp. strain PCH194 isolated from Indian Trans-Himalaya.</title>
        <authorList>
            <person name="Kumar V."/>
            <person name="Thakur V."/>
            <person name="Kumar S."/>
            <person name="Singh D."/>
        </authorList>
    </citation>
    <scope>NUCLEOTIDE SEQUENCE [LARGE SCALE GENOMIC DNA]</scope>
    <source>
        <strain evidence="2 3">PCH194</strain>
    </source>
</reference>
<feature type="domain" description="PepSY" evidence="1">
    <location>
        <begin position="116"/>
        <end position="200"/>
    </location>
</feature>
<dbReference type="Proteomes" id="UP000515917">
    <property type="component" value="Chromosome"/>
</dbReference>
<dbReference type="Pfam" id="PF13670">
    <property type="entry name" value="PepSY_2"/>
    <property type="match status" value="1"/>
</dbReference>
<name>A0A7G3GF46_9NEIS</name>
<proteinExistence type="predicted"/>
<dbReference type="KEGG" id="ifl:C1H71_07195"/>
<dbReference type="EMBL" id="CP025781">
    <property type="protein sequence ID" value="QBC45662.1"/>
    <property type="molecule type" value="Genomic_DNA"/>
</dbReference>
<protein>
    <recommendedName>
        <fullName evidence="1">PepSY domain-containing protein</fullName>
    </recommendedName>
</protein>
<organism evidence="2 3">
    <name type="scientific">Iodobacter fluviatilis</name>
    <dbReference type="NCBI Taxonomy" id="537"/>
    <lineage>
        <taxon>Bacteria</taxon>
        <taxon>Pseudomonadati</taxon>
        <taxon>Pseudomonadota</taxon>
        <taxon>Betaproteobacteria</taxon>
        <taxon>Neisseriales</taxon>
        <taxon>Chitinibacteraceae</taxon>
        <taxon>Iodobacter</taxon>
    </lineage>
</organism>